<gene>
    <name evidence="1" type="ORF">LCGC14_2075370</name>
</gene>
<name>A0A0F9GVI4_9ZZZZ</name>
<evidence type="ECO:0000313" key="1">
    <source>
        <dbReference type="EMBL" id="KKL73395.1"/>
    </source>
</evidence>
<comment type="caution">
    <text evidence="1">The sequence shown here is derived from an EMBL/GenBank/DDBJ whole genome shotgun (WGS) entry which is preliminary data.</text>
</comment>
<dbReference type="EMBL" id="LAZR01024973">
    <property type="protein sequence ID" value="KKL73395.1"/>
    <property type="molecule type" value="Genomic_DNA"/>
</dbReference>
<sequence length="126" mass="14404">MRKLIKGLDGLIAKLRKRGPVPARQYVPAGQKPVAMRCPGGEHAHGGFPYCHPEPRKHRVGSAQFHQEDARVKALERKMTEIGDAMYDMAKQKKVVPNAMRANYKRIYTYLQRIQGTKRQRPINRG</sequence>
<dbReference type="AlphaFoldDB" id="A0A0F9GVI4"/>
<protein>
    <submittedName>
        <fullName evidence="1">Uncharacterized protein</fullName>
    </submittedName>
</protein>
<proteinExistence type="predicted"/>
<organism evidence="1">
    <name type="scientific">marine sediment metagenome</name>
    <dbReference type="NCBI Taxonomy" id="412755"/>
    <lineage>
        <taxon>unclassified sequences</taxon>
        <taxon>metagenomes</taxon>
        <taxon>ecological metagenomes</taxon>
    </lineage>
</organism>
<accession>A0A0F9GVI4</accession>
<reference evidence="1" key="1">
    <citation type="journal article" date="2015" name="Nature">
        <title>Complex archaea that bridge the gap between prokaryotes and eukaryotes.</title>
        <authorList>
            <person name="Spang A."/>
            <person name="Saw J.H."/>
            <person name="Jorgensen S.L."/>
            <person name="Zaremba-Niedzwiedzka K."/>
            <person name="Martijn J."/>
            <person name="Lind A.E."/>
            <person name="van Eijk R."/>
            <person name="Schleper C."/>
            <person name="Guy L."/>
            <person name="Ettema T.J."/>
        </authorList>
    </citation>
    <scope>NUCLEOTIDE SEQUENCE</scope>
</reference>